<gene>
    <name evidence="2" type="ORF">LXD69_13300</name>
</gene>
<dbReference type="InterPro" id="IPR027843">
    <property type="entry name" value="DUF4440"/>
</dbReference>
<reference evidence="2" key="1">
    <citation type="submission" date="2021-12" db="EMBL/GenBank/DDBJ databases">
        <authorList>
            <person name="Cha I.-T."/>
            <person name="Lee K.-E."/>
            <person name="Park S.-J."/>
        </authorList>
    </citation>
    <scope>NUCLEOTIDE SEQUENCE</scope>
    <source>
        <strain evidence="2">YSM-43</strain>
    </source>
</reference>
<name>A0ABY4HJX2_9FLAO</name>
<evidence type="ECO:0000313" key="2">
    <source>
        <dbReference type="EMBL" id="UOX33010.1"/>
    </source>
</evidence>
<keyword evidence="3" id="KW-1185">Reference proteome</keyword>
<dbReference type="RefSeq" id="WP_246915767.1">
    <property type="nucleotide sequence ID" value="NZ_CP090145.1"/>
</dbReference>
<protein>
    <submittedName>
        <fullName evidence="2">Nuclear transport factor 2 family protein</fullName>
    </submittedName>
</protein>
<sequence>MTKEKQIIECENRLLKAMISGDIKILDELLHDSLIFNIPTGQTITKEMDIENYRSGIITVYDILATDQTIKIIENIATVAVTFHLKTKYADQIIDGKFRYLRVWKLFDTSWKIIAGSGIQI</sequence>
<reference evidence="2" key="2">
    <citation type="submission" date="2022-04" db="EMBL/GenBank/DDBJ databases">
        <title>Complete Genome Sequence of Flavobacterium sediminilitoris YSM-43, Isolated from a Tidal Sediment.</title>
        <authorList>
            <person name="Lee P.A."/>
        </authorList>
    </citation>
    <scope>NUCLEOTIDE SEQUENCE</scope>
    <source>
        <strain evidence="2">YSM-43</strain>
    </source>
</reference>
<organism evidence="2 3">
    <name type="scientific">Flavobacterium sediminilitoris</name>
    <dbReference type="NCBI Taxonomy" id="2024526"/>
    <lineage>
        <taxon>Bacteria</taxon>
        <taxon>Pseudomonadati</taxon>
        <taxon>Bacteroidota</taxon>
        <taxon>Flavobacteriia</taxon>
        <taxon>Flavobacteriales</taxon>
        <taxon>Flavobacteriaceae</taxon>
        <taxon>Flavobacterium</taxon>
    </lineage>
</organism>
<dbReference type="Gene3D" id="3.10.450.50">
    <property type="match status" value="1"/>
</dbReference>
<dbReference type="Proteomes" id="UP000830454">
    <property type="component" value="Chromosome"/>
</dbReference>
<evidence type="ECO:0000313" key="3">
    <source>
        <dbReference type="Proteomes" id="UP000830454"/>
    </source>
</evidence>
<evidence type="ECO:0000259" key="1">
    <source>
        <dbReference type="Pfam" id="PF14534"/>
    </source>
</evidence>
<dbReference type="InterPro" id="IPR032710">
    <property type="entry name" value="NTF2-like_dom_sf"/>
</dbReference>
<accession>A0ABY4HJX2</accession>
<feature type="domain" description="DUF4440" evidence="1">
    <location>
        <begin position="7"/>
        <end position="113"/>
    </location>
</feature>
<dbReference type="Pfam" id="PF14534">
    <property type="entry name" value="DUF4440"/>
    <property type="match status" value="1"/>
</dbReference>
<dbReference type="SUPFAM" id="SSF54427">
    <property type="entry name" value="NTF2-like"/>
    <property type="match status" value="1"/>
</dbReference>
<dbReference type="EMBL" id="CP090145">
    <property type="protein sequence ID" value="UOX33010.1"/>
    <property type="molecule type" value="Genomic_DNA"/>
</dbReference>
<proteinExistence type="predicted"/>